<protein>
    <submittedName>
        <fullName evidence="2">Uncharacterized protein</fullName>
    </submittedName>
</protein>
<dbReference type="EMBL" id="FOZN01000002">
    <property type="protein sequence ID" value="SFS10524.1"/>
    <property type="molecule type" value="Genomic_DNA"/>
</dbReference>
<gene>
    <name evidence="2" type="ORF">SAMN04487783_1422</name>
</gene>
<accession>A0AA94HM97</accession>
<dbReference type="Proteomes" id="UP000198506">
    <property type="component" value="Unassembled WGS sequence"/>
</dbReference>
<dbReference type="AlphaFoldDB" id="A0AA94HM97"/>
<feature type="compositionally biased region" description="Low complexity" evidence="1">
    <location>
        <begin position="127"/>
        <end position="153"/>
    </location>
</feature>
<reference evidence="2 3" key="1">
    <citation type="submission" date="2016-10" db="EMBL/GenBank/DDBJ databases">
        <authorList>
            <person name="Varghese N."/>
            <person name="Submissions S."/>
        </authorList>
    </citation>
    <scope>NUCLEOTIDE SEQUENCE [LARGE SCALE GENOMIC DNA]</scope>
    <source>
        <strain evidence="2 3">IAM 15147</strain>
    </source>
</reference>
<evidence type="ECO:0000313" key="2">
    <source>
        <dbReference type="EMBL" id="SFS10524.1"/>
    </source>
</evidence>
<feature type="region of interest" description="Disordered" evidence="1">
    <location>
        <begin position="126"/>
        <end position="153"/>
    </location>
</feature>
<proteinExistence type="predicted"/>
<dbReference type="RefSeq" id="WP_092917232.1">
    <property type="nucleotide sequence ID" value="NZ_FOZN01000002.1"/>
</dbReference>
<name>A0AA94HM97_9MICO</name>
<evidence type="ECO:0000313" key="3">
    <source>
        <dbReference type="Proteomes" id="UP000198506"/>
    </source>
</evidence>
<keyword evidence="3" id="KW-1185">Reference proteome</keyword>
<sequence>MASPLIRIAAPLLVGALAGVGAIIAGSLTRERKQHALTPAPRPLAVQGWWSSETSSSLAHAHPEVLIVDADTARLVDSWDRRARDRVQRPVVRRTPEWPAAGLIVVDAATGDLLTIVDDLAAERRAPGAPATGAAEPGAPTASAPTARGMPTT</sequence>
<comment type="caution">
    <text evidence="2">The sequence shown here is derived from an EMBL/GenBank/DDBJ whole genome shotgun (WGS) entry which is preliminary data.</text>
</comment>
<organism evidence="2 3">
    <name type="scientific">Agrococcus baldri</name>
    <dbReference type="NCBI Taxonomy" id="153730"/>
    <lineage>
        <taxon>Bacteria</taxon>
        <taxon>Bacillati</taxon>
        <taxon>Actinomycetota</taxon>
        <taxon>Actinomycetes</taxon>
        <taxon>Micrococcales</taxon>
        <taxon>Microbacteriaceae</taxon>
        <taxon>Agrococcus</taxon>
    </lineage>
</organism>
<evidence type="ECO:0000256" key="1">
    <source>
        <dbReference type="SAM" id="MobiDB-lite"/>
    </source>
</evidence>